<sequence length="140" mass="15925">MTPIGLLGEISSQTPILIRISLAAAWLISRVIYSRYLHPLAHVPGPFWASISELYRFYHNFAGGNGALYLQFEGLREKYGPVIRITPNEALLADPAHYDKIYSMTSQHYRDADFLHPCWRPVDRVQHYPQRGASLPPGHP</sequence>
<dbReference type="GeneID" id="98176573"/>
<reference evidence="1 2" key="1">
    <citation type="submission" date="2024-09" db="EMBL/GenBank/DDBJ databases">
        <title>Itraconazole resistance in Madurella fahalii resulting from another homologue of gene encoding cytochrome P450 14-alpha sterol demethylase (CYP51).</title>
        <authorList>
            <person name="Yoshioka I."/>
            <person name="Fahal A.H."/>
            <person name="Kaneko S."/>
            <person name="Yaguchi T."/>
        </authorList>
    </citation>
    <scope>NUCLEOTIDE SEQUENCE [LARGE SCALE GENOMIC DNA]</scope>
    <source>
        <strain evidence="1 2">IFM 68171</strain>
    </source>
</reference>
<protein>
    <recommendedName>
        <fullName evidence="3">Cytochrome P450</fullName>
    </recommendedName>
</protein>
<keyword evidence="2" id="KW-1185">Reference proteome</keyword>
<dbReference type="InterPro" id="IPR036396">
    <property type="entry name" value="Cyt_P450_sf"/>
</dbReference>
<dbReference type="SUPFAM" id="SSF48264">
    <property type="entry name" value="Cytochrome P450"/>
    <property type="match status" value="1"/>
</dbReference>
<evidence type="ECO:0000313" key="1">
    <source>
        <dbReference type="EMBL" id="GAB1315620.1"/>
    </source>
</evidence>
<dbReference type="Gene3D" id="1.10.630.10">
    <property type="entry name" value="Cytochrome P450"/>
    <property type="match status" value="1"/>
</dbReference>
<name>A0ABQ0GCX6_9PEZI</name>
<accession>A0ABQ0GCX6</accession>
<evidence type="ECO:0008006" key="3">
    <source>
        <dbReference type="Google" id="ProtNLM"/>
    </source>
</evidence>
<dbReference type="RefSeq" id="XP_070917351.1">
    <property type="nucleotide sequence ID" value="XM_071061250.1"/>
</dbReference>
<dbReference type="Proteomes" id="UP001628179">
    <property type="component" value="Unassembled WGS sequence"/>
</dbReference>
<proteinExistence type="predicted"/>
<dbReference type="EMBL" id="BAAFSV010000003">
    <property type="protein sequence ID" value="GAB1315620.1"/>
    <property type="molecule type" value="Genomic_DNA"/>
</dbReference>
<evidence type="ECO:0000313" key="2">
    <source>
        <dbReference type="Proteomes" id="UP001628179"/>
    </source>
</evidence>
<gene>
    <name evidence="1" type="ORF">MFIFM68171_05830</name>
</gene>
<comment type="caution">
    <text evidence="1">The sequence shown here is derived from an EMBL/GenBank/DDBJ whole genome shotgun (WGS) entry which is preliminary data.</text>
</comment>
<organism evidence="1 2">
    <name type="scientific">Madurella fahalii</name>
    <dbReference type="NCBI Taxonomy" id="1157608"/>
    <lineage>
        <taxon>Eukaryota</taxon>
        <taxon>Fungi</taxon>
        <taxon>Dikarya</taxon>
        <taxon>Ascomycota</taxon>
        <taxon>Pezizomycotina</taxon>
        <taxon>Sordariomycetes</taxon>
        <taxon>Sordariomycetidae</taxon>
        <taxon>Sordariales</taxon>
        <taxon>Sordariales incertae sedis</taxon>
        <taxon>Madurella</taxon>
    </lineage>
</organism>